<sequence>MRSSDPGRPVSIDLNESQRKTLAACIGRSYPSWRIWQAHRTWYATGRPRADAPVRTLHAPDAGALCEQLAEVERQKLNAVPAPPVPHEEVCRAGDAP</sequence>
<evidence type="ECO:0000313" key="1">
    <source>
        <dbReference type="EMBL" id="GIH86692.1"/>
    </source>
</evidence>
<dbReference type="EMBL" id="BOOI01000048">
    <property type="protein sequence ID" value="GIH86692.1"/>
    <property type="molecule type" value="Genomic_DNA"/>
</dbReference>
<dbReference type="AlphaFoldDB" id="A0A8J3S2T7"/>
<evidence type="ECO:0000313" key="2">
    <source>
        <dbReference type="Proteomes" id="UP000655044"/>
    </source>
</evidence>
<keyword evidence="2" id="KW-1185">Reference proteome</keyword>
<accession>A0A8J3S2T7</accession>
<gene>
    <name evidence="1" type="ORF">Pro02_51000</name>
</gene>
<comment type="caution">
    <text evidence="1">The sequence shown here is derived from an EMBL/GenBank/DDBJ whole genome shotgun (WGS) entry which is preliminary data.</text>
</comment>
<proteinExistence type="predicted"/>
<dbReference type="Proteomes" id="UP000655044">
    <property type="component" value="Unassembled WGS sequence"/>
</dbReference>
<reference evidence="1" key="1">
    <citation type="submission" date="2021-01" db="EMBL/GenBank/DDBJ databases">
        <title>Whole genome shotgun sequence of Planobispora rosea NBRC 15558.</title>
        <authorList>
            <person name="Komaki H."/>
            <person name="Tamura T."/>
        </authorList>
    </citation>
    <scope>NUCLEOTIDE SEQUENCE</scope>
    <source>
        <strain evidence="1">NBRC 15558</strain>
    </source>
</reference>
<name>A0A8J3S2T7_PLARO</name>
<organism evidence="1 2">
    <name type="scientific">Planobispora rosea</name>
    <dbReference type="NCBI Taxonomy" id="35762"/>
    <lineage>
        <taxon>Bacteria</taxon>
        <taxon>Bacillati</taxon>
        <taxon>Actinomycetota</taxon>
        <taxon>Actinomycetes</taxon>
        <taxon>Streptosporangiales</taxon>
        <taxon>Streptosporangiaceae</taxon>
        <taxon>Planobispora</taxon>
    </lineage>
</organism>
<protein>
    <submittedName>
        <fullName evidence="1">Uncharacterized protein</fullName>
    </submittedName>
</protein>